<evidence type="ECO:0000256" key="1">
    <source>
        <dbReference type="SAM" id="MobiDB-lite"/>
    </source>
</evidence>
<organism evidence="2 3">
    <name type="scientific">Rubripirellula tenax</name>
    <dbReference type="NCBI Taxonomy" id="2528015"/>
    <lineage>
        <taxon>Bacteria</taxon>
        <taxon>Pseudomonadati</taxon>
        <taxon>Planctomycetota</taxon>
        <taxon>Planctomycetia</taxon>
        <taxon>Pirellulales</taxon>
        <taxon>Pirellulaceae</taxon>
        <taxon>Rubripirellula</taxon>
    </lineage>
</organism>
<accession>A0A5C6FEZ4</accession>
<protein>
    <submittedName>
        <fullName evidence="2">Uncharacterized protein</fullName>
    </submittedName>
</protein>
<comment type="caution">
    <text evidence="2">The sequence shown here is derived from an EMBL/GenBank/DDBJ whole genome shotgun (WGS) entry which is preliminary data.</text>
</comment>
<sequence length="99" mass="11384">MKEIDTAQNKMNERSNHTELYHHSAGTSHPRINWKNIAIELSFSFTLLLTIWRIDPTAIGNEQKIDPIKISKIQTRKTGSVSGGCECRNTHLRREFPHS</sequence>
<dbReference type="Proteomes" id="UP000318288">
    <property type="component" value="Unassembled WGS sequence"/>
</dbReference>
<name>A0A5C6FEZ4_9BACT</name>
<reference evidence="2 3" key="1">
    <citation type="submission" date="2019-02" db="EMBL/GenBank/DDBJ databases">
        <title>Deep-cultivation of Planctomycetes and their phenomic and genomic characterization uncovers novel biology.</title>
        <authorList>
            <person name="Wiegand S."/>
            <person name="Jogler M."/>
            <person name="Boedeker C."/>
            <person name="Pinto D."/>
            <person name="Vollmers J."/>
            <person name="Rivas-Marin E."/>
            <person name="Kohn T."/>
            <person name="Peeters S.H."/>
            <person name="Heuer A."/>
            <person name="Rast P."/>
            <person name="Oberbeckmann S."/>
            <person name="Bunk B."/>
            <person name="Jeske O."/>
            <person name="Meyerdierks A."/>
            <person name="Storesund J.E."/>
            <person name="Kallscheuer N."/>
            <person name="Luecker S."/>
            <person name="Lage O.M."/>
            <person name="Pohl T."/>
            <person name="Merkel B.J."/>
            <person name="Hornburger P."/>
            <person name="Mueller R.-W."/>
            <person name="Bruemmer F."/>
            <person name="Labrenz M."/>
            <person name="Spormann A.M."/>
            <person name="Op Den Camp H."/>
            <person name="Overmann J."/>
            <person name="Amann R."/>
            <person name="Jetten M.S.M."/>
            <person name="Mascher T."/>
            <person name="Medema M.H."/>
            <person name="Devos D.P."/>
            <person name="Kaster A.-K."/>
            <person name="Ovreas L."/>
            <person name="Rohde M."/>
            <person name="Galperin M.Y."/>
            <person name="Jogler C."/>
        </authorList>
    </citation>
    <scope>NUCLEOTIDE SEQUENCE [LARGE SCALE GENOMIC DNA]</scope>
    <source>
        <strain evidence="2 3">Poly51</strain>
    </source>
</reference>
<feature type="compositionally biased region" description="Basic and acidic residues" evidence="1">
    <location>
        <begin position="1"/>
        <end position="22"/>
    </location>
</feature>
<keyword evidence="3" id="KW-1185">Reference proteome</keyword>
<proteinExistence type="predicted"/>
<dbReference type="EMBL" id="SJPW01000002">
    <property type="protein sequence ID" value="TWU58686.1"/>
    <property type="molecule type" value="Genomic_DNA"/>
</dbReference>
<dbReference type="AlphaFoldDB" id="A0A5C6FEZ4"/>
<dbReference type="RefSeq" id="WP_186775398.1">
    <property type="nucleotide sequence ID" value="NZ_SJPW01000002.1"/>
</dbReference>
<gene>
    <name evidence="2" type="ORF">Poly51_14650</name>
</gene>
<evidence type="ECO:0000313" key="2">
    <source>
        <dbReference type="EMBL" id="TWU58686.1"/>
    </source>
</evidence>
<feature type="region of interest" description="Disordered" evidence="1">
    <location>
        <begin position="1"/>
        <end position="27"/>
    </location>
</feature>
<evidence type="ECO:0000313" key="3">
    <source>
        <dbReference type="Proteomes" id="UP000318288"/>
    </source>
</evidence>